<dbReference type="PROSITE" id="PS50887">
    <property type="entry name" value="GGDEF"/>
    <property type="match status" value="1"/>
</dbReference>
<dbReference type="Proteomes" id="UP000293142">
    <property type="component" value="Unassembled WGS sequence"/>
</dbReference>
<dbReference type="InterPro" id="IPR000160">
    <property type="entry name" value="GGDEF_dom"/>
</dbReference>
<dbReference type="SMART" id="SM00065">
    <property type="entry name" value="GAF"/>
    <property type="match status" value="1"/>
</dbReference>
<dbReference type="CDD" id="cd01949">
    <property type="entry name" value="GGDEF"/>
    <property type="match status" value="1"/>
</dbReference>
<dbReference type="SUPFAM" id="SSF55073">
    <property type="entry name" value="Nucleotide cyclase"/>
    <property type="match status" value="1"/>
</dbReference>
<keyword evidence="3" id="KW-1185">Reference proteome</keyword>
<reference evidence="2 3" key="1">
    <citation type="submission" date="2019-02" db="EMBL/GenBank/DDBJ databases">
        <title>Paenibacillus sp. nov., isolated from surface-sterilized tissue of Thalictrum simplex L.</title>
        <authorList>
            <person name="Tuo L."/>
        </authorList>
    </citation>
    <scope>NUCLEOTIDE SEQUENCE [LARGE SCALE GENOMIC DNA]</scope>
    <source>
        <strain evidence="2 3">N2SHLJ1</strain>
    </source>
</reference>
<name>A0A4V2J484_9BACL</name>
<dbReference type="InterPro" id="IPR050469">
    <property type="entry name" value="Diguanylate_Cyclase"/>
</dbReference>
<organism evidence="2 3">
    <name type="scientific">Paenibacillus thalictri</name>
    <dbReference type="NCBI Taxonomy" id="2527873"/>
    <lineage>
        <taxon>Bacteria</taxon>
        <taxon>Bacillati</taxon>
        <taxon>Bacillota</taxon>
        <taxon>Bacilli</taxon>
        <taxon>Bacillales</taxon>
        <taxon>Paenibacillaceae</taxon>
        <taxon>Paenibacillus</taxon>
    </lineage>
</organism>
<dbReference type="Pfam" id="PF13185">
    <property type="entry name" value="GAF_2"/>
    <property type="match status" value="1"/>
</dbReference>
<feature type="domain" description="GGDEF" evidence="1">
    <location>
        <begin position="538"/>
        <end position="665"/>
    </location>
</feature>
<dbReference type="GO" id="GO:0005886">
    <property type="term" value="C:plasma membrane"/>
    <property type="evidence" value="ECO:0007669"/>
    <property type="project" value="TreeGrafter"/>
</dbReference>
<dbReference type="PANTHER" id="PTHR45138:SF9">
    <property type="entry name" value="DIGUANYLATE CYCLASE DGCM-RELATED"/>
    <property type="match status" value="1"/>
</dbReference>
<dbReference type="Pfam" id="PF00990">
    <property type="entry name" value="GGDEF"/>
    <property type="match status" value="1"/>
</dbReference>
<dbReference type="PANTHER" id="PTHR45138">
    <property type="entry name" value="REGULATORY COMPONENTS OF SENSORY TRANSDUCTION SYSTEM"/>
    <property type="match status" value="1"/>
</dbReference>
<evidence type="ECO:0000313" key="3">
    <source>
        <dbReference type="Proteomes" id="UP000293142"/>
    </source>
</evidence>
<dbReference type="SUPFAM" id="SSF55781">
    <property type="entry name" value="GAF domain-like"/>
    <property type="match status" value="2"/>
</dbReference>
<proteinExistence type="predicted"/>
<sequence>MLKRGCRMGELERSIFNKHEDRSQIQDTLATEVLNGLQPEMAVEAFELCITKLPDMLVHDYSMLILCDSAGKRLVYHLVNNSHDDSVLLRCEDWGVATIGRNAASVSLETAEPAVVAFHEHGSERLANMQSCAAPIVQNGTLEAVLLIITHKKTGREQLIGGLENVKALFLCCLELAQERKRSRELTTLHESSYLDAGKRDLLFQTAKKLLSLIDVDHVLTEMIDNVKKLYPSAQVDLFLTQDKHNSKLPVKPLNFSRAGDDICTRSFMEGQLLYEMSEAGGIAGGSAVAATIAAPLTGKQGVYGVLRLGLTTDMLDSTDIQLISMLADTAGTAFENAILYEQSNLLVGELRLINEITKRLNQSLRLNEIFNFAMSELIQIFGADFCCILQLDKENERLVVQASNLPALFNEIFKMDYGFSGIVYATKEPIIISDYWTNPKVTSKLMEVTNARSLLASPIMVNGDVVGVVLVAHSKPHFFSYDNYKLLQVLSGHVGLAITNASLHAEVRRMVITDNLTGMYVRHYLDEQVSVHQKKDFCGSLILVDIDHFKRVNDTYGHQIGDKILIQVSQIMKSSIRESDIAARWGGEELAIYLPGVTIEQTVRIAERIRTRVHTETDPQVTVSCGVSEWNWQDDKISVETLFYKADMALYEAKNSGRNQIKVG</sequence>
<accession>A0A4V2J484</accession>
<dbReference type="InterPro" id="IPR003018">
    <property type="entry name" value="GAF"/>
</dbReference>
<dbReference type="InterPro" id="IPR043128">
    <property type="entry name" value="Rev_trsase/Diguanyl_cyclase"/>
</dbReference>
<dbReference type="OrthoDB" id="9759607at2"/>
<dbReference type="NCBIfam" id="TIGR00254">
    <property type="entry name" value="GGDEF"/>
    <property type="match status" value="1"/>
</dbReference>
<evidence type="ECO:0000313" key="2">
    <source>
        <dbReference type="EMBL" id="TBL78368.1"/>
    </source>
</evidence>
<dbReference type="Gene3D" id="3.30.450.40">
    <property type="match status" value="3"/>
</dbReference>
<dbReference type="InterPro" id="IPR029016">
    <property type="entry name" value="GAF-like_dom_sf"/>
</dbReference>
<dbReference type="Gene3D" id="3.30.70.270">
    <property type="match status" value="1"/>
</dbReference>
<dbReference type="AlphaFoldDB" id="A0A4V2J484"/>
<dbReference type="GO" id="GO:0052621">
    <property type="term" value="F:diguanylate cyclase activity"/>
    <property type="evidence" value="ECO:0007669"/>
    <property type="project" value="TreeGrafter"/>
</dbReference>
<dbReference type="GO" id="GO:0043709">
    <property type="term" value="P:cell adhesion involved in single-species biofilm formation"/>
    <property type="evidence" value="ECO:0007669"/>
    <property type="project" value="TreeGrafter"/>
</dbReference>
<gene>
    <name evidence="2" type="ORF">EYB31_15655</name>
</gene>
<dbReference type="EMBL" id="SIRE01000010">
    <property type="protein sequence ID" value="TBL78368.1"/>
    <property type="molecule type" value="Genomic_DNA"/>
</dbReference>
<dbReference type="InterPro" id="IPR029787">
    <property type="entry name" value="Nucleotide_cyclase"/>
</dbReference>
<dbReference type="GO" id="GO:1902201">
    <property type="term" value="P:negative regulation of bacterial-type flagellum-dependent cell motility"/>
    <property type="evidence" value="ECO:0007669"/>
    <property type="project" value="TreeGrafter"/>
</dbReference>
<dbReference type="FunFam" id="3.30.70.270:FF:000001">
    <property type="entry name" value="Diguanylate cyclase domain protein"/>
    <property type="match status" value="1"/>
</dbReference>
<dbReference type="SMART" id="SM00267">
    <property type="entry name" value="GGDEF"/>
    <property type="match status" value="1"/>
</dbReference>
<protein>
    <submittedName>
        <fullName evidence="2">Sensor domain-containing diguanylate cyclase</fullName>
    </submittedName>
</protein>
<evidence type="ECO:0000259" key="1">
    <source>
        <dbReference type="PROSITE" id="PS50887"/>
    </source>
</evidence>
<comment type="caution">
    <text evidence="2">The sequence shown here is derived from an EMBL/GenBank/DDBJ whole genome shotgun (WGS) entry which is preliminary data.</text>
</comment>